<dbReference type="Pfam" id="PF03432">
    <property type="entry name" value="Relaxase"/>
    <property type="match status" value="1"/>
</dbReference>
<evidence type="ECO:0000259" key="2">
    <source>
        <dbReference type="Pfam" id="PF03432"/>
    </source>
</evidence>
<evidence type="ECO:0000256" key="1">
    <source>
        <dbReference type="SAM" id="Coils"/>
    </source>
</evidence>
<keyword evidence="1" id="KW-0175">Coiled coil</keyword>
<feature type="coiled-coil region" evidence="1">
    <location>
        <begin position="303"/>
        <end position="330"/>
    </location>
</feature>
<dbReference type="AlphaFoldDB" id="A0A7X1CJ42"/>
<evidence type="ECO:0000313" key="4">
    <source>
        <dbReference type="Proteomes" id="UP000547643"/>
    </source>
</evidence>
<dbReference type="Proteomes" id="UP000547643">
    <property type="component" value="Unassembled WGS sequence"/>
</dbReference>
<feature type="domain" description="MobA/VirD2-like nuclease" evidence="2">
    <location>
        <begin position="19"/>
        <end position="145"/>
    </location>
</feature>
<comment type="caution">
    <text evidence="3">The sequence shown here is derived from an EMBL/GenBank/DDBJ whole genome shotgun (WGS) entry which is preliminary data.</text>
</comment>
<dbReference type="RefSeq" id="WP_185495384.1">
    <property type="nucleotide sequence ID" value="NZ_JAARUV010000004.1"/>
</dbReference>
<gene>
    <name evidence="3" type="ORF">HCA46_12560</name>
</gene>
<dbReference type="EMBL" id="JAARUV010000004">
    <property type="protein sequence ID" value="MBC1779667.1"/>
    <property type="molecule type" value="Genomic_DNA"/>
</dbReference>
<proteinExistence type="predicted"/>
<name>A0A7X1CJ42_9LIST</name>
<dbReference type="InterPro" id="IPR005094">
    <property type="entry name" value="Endonuclease_MobA/VirD2"/>
</dbReference>
<reference evidence="3 4" key="1">
    <citation type="submission" date="2020-03" db="EMBL/GenBank/DDBJ databases">
        <title>Soil Listeria distribution.</title>
        <authorList>
            <person name="Liao J."/>
            <person name="Wiedmann M."/>
        </authorList>
    </citation>
    <scope>NUCLEOTIDE SEQUENCE [LARGE SCALE GENOMIC DNA]</scope>
    <source>
        <strain evidence="3 4">FSL L7-1017</strain>
    </source>
</reference>
<accession>A0A7X1CJ42</accession>
<protein>
    <submittedName>
        <fullName evidence="3">Relaxase/mobilization nuclease domain-containing protein</fullName>
    </submittedName>
</protein>
<sequence>MAVTKIWAIKKTLGKAITYILNPDKTKYVSSFACSPETADLEFEWTLDENSRSGGVNKAYHIIQSFKPDELTPELAHEIGQQLLEKQLQGKYEYVLTTHVDKDHIHNHVIFCASSFVTHTKYNDCDKTYYQLREASDALCAEHGLSVIPPNKNKGKSYHEWQMDQLGESWKSQLKAVIDKCIQTSKDFEAFTTAMQAQGYEIKYGKHLAFRAKKQKRFTRAKTLGEAYSEENIKARIAESCMLPVKKNKKINPTNQPLSVMVALDKNKKVLESKGYEQWAKIHNLKQGAKTLNLLEAYGIHSLAEWEEKKSNHQEAMNTCINELKTIEKELAHTKAMLKQLTIYEATKASISKTPKNKRQKSEYQSATLLFQTASNALKEAHMTPNKQMKAKLHQQVQGLQKKQQSLYKEHIALKQTQREYRIIEQNLAQLIKPATTKSLDREH</sequence>
<evidence type="ECO:0000313" key="3">
    <source>
        <dbReference type="EMBL" id="MBC1779667.1"/>
    </source>
</evidence>
<organism evidence="3 4">
    <name type="scientific">Listeria booriae</name>
    <dbReference type="NCBI Taxonomy" id="1552123"/>
    <lineage>
        <taxon>Bacteria</taxon>
        <taxon>Bacillati</taxon>
        <taxon>Bacillota</taxon>
        <taxon>Bacilli</taxon>
        <taxon>Bacillales</taxon>
        <taxon>Listeriaceae</taxon>
        <taxon>Listeria</taxon>
    </lineage>
</organism>